<organism evidence="1 2">
    <name type="scientific">Flaviaesturariibacter aridisoli</name>
    <dbReference type="NCBI Taxonomy" id="2545761"/>
    <lineage>
        <taxon>Bacteria</taxon>
        <taxon>Pseudomonadati</taxon>
        <taxon>Bacteroidota</taxon>
        <taxon>Chitinophagia</taxon>
        <taxon>Chitinophagales</taxon>
        <taxon>Chitinophagaceae</taxon>
        <taxon>Flaviaestuariibacter</taxon>
    </lineage>
</organism>
<dbReference type="InterPro" id="IPR022385">
    <property type="entry name" value="Rhs_assc_core"/>
</dbReference>
<comment type="caution">
    <text evidence="1">The sequence shown here is derived from an EMBL/GenBank/DDBJ whole genome shotgun (WGS) entry which is preliminary data.</text>
</comment>
<evidence type="ECO:0008006" key="3">
    <source>
        <dbReference type="Google" id="ProtNLM"/>
    </source>
</evidence>
<dbReference type="AlphaFoldDB" id="A0A4R4DTW1"/>
<proteinExistence type="predicted"/>
<dbReference type="Proteomes" id="UP000295164">
    <property type="component" value="Unassembled WGS sequence"/>
</dbReference>
<name>A0A4R4DTW1_9BACT</name>
<dbReference type="RefSeq" id="WP_317129426.1">
    <property type="nucleotide sequence ID" value="NZ_SKFH01000051.1"/>
</dbReference>
<sequence>HYYRSGNPSGTLRIDNFVLNGFVQQIPTGSMPITSTEGKGYRYGFNGKEYDPEVYGEGNEQDYGMRIYDPRIGKFLSVDPIGKDFPALTSYQFASNSPVKCIDLDGLEGDPVAETKDWLVGIWDDLTSKKRWVQAARNVNQKFNPLYIAADHISKIARAKDIEGNPIDRRGRSGAVQDAMADGIMYVSGTRFVKVLGAYGTNALEAEINSTRRALNSTSNIKAPANKPALQATTIEETNFASKRNVLVVNNANSLTSEAIVREKLTSNLGPDELILEKPRIYIGDGSSGKYATPDFAVYNRNTGQIVKLVDAKDGLGDLTRAQKQINKYGGIFKGSGRAPEAQPQKIAAGPDAIKIERTNVAQGAH</sequence>
<keyword evidence="2" id="KW-1185">Reference proteome</keyword>
<feature type="non-terminal residue" evidence="1">
    <location>
        <position position="1"/>
    </location>
</feature>
<accession>A0A4R4DTW1</accession>
<evidence type="ECO:0000313" key="1">
    <source>
        <dbReference type="EMBL" id="TCZ65208.1"/>
    </source>
</evidence>
<dbReference type="NCBIfam" id="TIGR03696">
    <property type="entry name" value="Rhs_assc_core"/>
    <property type="match status" value="1"/>
</dbReference>
<gene>
    <name evidence="1" type="ORF">E0486_17575</name>
</gene>
<dbReference type="PANTHER" id="PTHR32305:SF15">
    <property type="entry name" value="PROTEIN RHSA-RELATED"/>
    <property type="match status" value="1"/>
</dbReference>
<dbReference type="Gene3D" id="2.180.10.10">
    <property type="entry name" value="RHS repeat-associated core"/>
    <property type="match status" value="1"/>
</dbReference>
<dbReference type="EMBL" id="SKFH01000051">
    <property type="protein sequence ID" value="TCZ65208.1"/>
    <property type="molecule type" value="Genomic_DNA"/>
</dbReference>
<dbReference type="PANTHER" id="PTHR32305">
    <property type="match status" value="1"/>
</dbReference>
<dbReference type="InterPro" id="IPR050708">
    <property type="entry name" value="T6SS_VgrG/RHS"/>
</dbReference>
<reference evidence="1 2" key="1">
    <citation type="submission" date="2019-03" db="EMBL/GenBank/DDBJ databases">
        <authorList>
            <person name="Kim M.K.M."/>
        </authorList>
    </citation>
    <scope>NUCLEOTIDE SEQUENCE [LARGE SCALE GENOMIC DNA]</scope>
    <source>
        <strain evidence="1 2">17J68-15</strain>
    </source>
</reference>
<evidence type="ECO:0000313" key="2">
    <source>
        <dbReference type="Proteomes" id="UP000295164"/>
    </source>
</evidence>
<protein>
    <recommendedName>
        <fullName evidence="3">RHS repeat-associated core domain-containing protein</fullName>
    </recommendedName>
</protein>